<reference evidence="1" key="1">
    <citation type="submission" date="2023-03" db="EMBL/GenBank/DDBJ databases">
        <title>Chromosome-level genomes of two armyworms, Mythimna separata and Mythimna loreyi, provide insights into the biosynthesis and reception of sex pheromones.</title>
        <authorList>
            <person name="Zhao H."/>
        </authorList>
    </citation>
    <scope>NUCLEOTIDE SEQUENCE</scope>
    <source>
        <strain evidence="1">BeijingLab</strain>
    </source>
</reference>
<dbReference type="EMBL" id="CM056779">
    <property type="protein sequence ID" value="KAJ8719599.1"/>
    <property type="molecule type" value="Genomic_DNA"/>
</dbReference>
<sequence length="237" mass="26244">MDTENGVQSKKLSGASYHIRTFHVSMNLLSHILVGIIVGINLIFVFRLPTPLSATPQHIVLCVLGFQLLMAEAILSLSPYNTWSLHLKLVDKRRAHTVLQIVGSVLAIVGSFIKIMDKHNNPNAVNWDTLHGIFGLIALVFTVASLINGVTSLYAHELRRYLPSKLSKITHICFGIVVFVAANISLCYGFEKNMFRNWISTTNNGPVVNTLITFTALLTGIVVVAPLITFFQKFKTN</sequence>
<accession>A0ACC2QKD7</accession>
<keyword evidence="2" id="KW-1185">Reference proteome</keyword>
<name>A0ACC2QKD7_9NEOP</name>
<organism evidence="1 2">
    <name type="scientific">Mythimna loreyi</name>
    <dbReference type="NCBI Taxonomy" id="667449"/>
    <lineage>
        <taxon>Eukaryota</taxon>
        <taxon>Metazoa</taxon>
        <taxon>Ecdysozoa</taxon>
        <taxon>Arthropoda</taxon>
        <taxon>Hexapoda</taxon>
        <taxon>Insecta</taxon>
        <taxon>Pterygota</taxon>
        <taxon>Neoptera</taxon>
        <taxon>Endopterygota</taxon>
        <taxon>Lepidoptera</taxon>
        <taxon>Glossata</taxon>
        <taxon>Ditrysia</taxon>
        <taxon>Noctuoidea</taxon>
        <taxon>Noctuidae</taxon>
        <taxon>Noctuinae</taxon>
        <taxon>Hadenini</taxon>
        <taxon>Mythimna</taxon>
    </lineage>
</organism>
<protein>
    <submittedName>
        <fullName evidence="1">Uncharacterized protein</fullName>
    </submittedName>
</protein>
<comment type="caution">
    <text evidence="1">The sequence shown here is derived from an EMBL/GenBank/DDBJ whole genome shotgun (WGS) entry which is preliminary data.</text>
</comment>
<gene>
    <name evidence="1" type="ORF">PYW08_011774</name>
</gene>
<evidence type="ECO:0000313" key="2">
    <source>
        <dbReference type="Proteomes" id="UP001231649"/>
    </source>
</evidence>
<evidence type="ECO:0000313" key="1">
    <source>
        <dbReference type="EMBL" id="KAJ8719599.1"/>
    </source>
</evidence>
<proteinExistence type="predicted"/>
<dbReference type="Proteomes" id="UP001231649">
    <property type="component" value="Chromosome 3"/>
</dbReference>